<proteinExistence type="predicted"/>
<feature type="domain" description="HTH araC/xylS-type" evidence="5">
    <location>
        <begin position="444"/>
        <end position="542"/>
    </location>
</feature>
<dbReference type="GO" id="GO:0003700">
    <property type="term" value="F:DNA-binding transcription factor activity"/>
    <property type="evidence" value="ECO:0007669"/>
    <property type="project" value="InterPro"/>
</dbReference>
<sequence>MYKVLIIDDEEPLREAIHILGDWKGLGVDQVLEATDGRMGLEMLRKHKIDLALVDMKMPELNGSQLLQIAEREFPDLLLIVISGYNDFEYTRQAIRSKVVDYLLKPVNRSDLNSALRKAMDVLEAKRKRESEFINRNITLNMSLPKLKEKMYLSIIERSFKNQSNEAFLPLIGADKPGNHFAVGVLRMLNLEQVRHARFHEDRDLLHFAVTNVINENSGGHFEAFSFASPRSEREFIAIFTLKGSYGEDAAFLSLHHMKKTVSTLKELFGILCAGGLGQPYSEVMEIAQSYELAKAALDGTDLLTLKGSTVSNSGYTKSAAKDSPSLTGRMPLIRSSLESGNAGHAKSILSDFTRKWKSSEHFSLGEADRIIQEFIILLGDIAVELDAVPERLRSGKSKGLRGLGISSDFASFGEFEAVLGSVLDVYAGEISRSLAGDRSSVLENIKAYIDNHYFENIKISMFTDKYFLSREYLMKLFKGQYGYGIHEYVQKVRMDKAKELLSDPALKIQDISERLGYKDKNYFSKAFRNYYDCSPSEFRLLLTGEKSETVTSAHFFTLRRSLMYILILFLFI</sequence>
<dbReference type="InterPro" id="IPR020449">
    <property type="entry name" value="Tscrpt_reg_AraC-type_HTH"/>
</dbReference>
<evidence type="ECO:0000259" key="6">
    <source>
        <dbReference type="PROSITE" id="PS50110"/>
    </source>
</evidence>
<evidence type="ECO:0000313" key="7">
    <source>
        <dbReference type="EMBL" id="QQZ59048.1"/>
    </source>
</evidence>
<dbReference type="PROSITE" id="PS00041">
    <property type="entry name" value="HTH_ARAC_FAMILY_1"/>
    <property type="match status" value="1"/>
</dbReference>
<reference evidence="7 8" key="1">
    <citation type="submission" date="2021-01" db="EMBL/GenBank/DDBJ databases">
        <title>Whole genome sequence of Paenibacillus sonchi LMG 24727 for comparative genomics.</title>
        <authorList>
            <person name="Lee G."/>
            <person name="Kim M.-J."/>
            <person name="Lim K."/>
            <person name="Shin J.-H."/>
        </authorList>
    </citation>
    <scope>NUCLEOTIDE SEQUENCE [LARGE SCALE GENOMIC DNA]</scope>
    <source>
        <strain evidence="7 8">LMG 24727</strain>
    </source>
</reference>
<dbReference type="SUPFAM" id="SSF52172">
    <property type="entry name" value="CheY-like"/>
    <property type="match status" value="1"/>
</dbReference>
<organism evidence="7 8">
    <name type="scientific">Paenibacillus sonchi</name>
    <dbReference type="NCBI Taxonomy" id="373687"/>
    <lineage>
        <taxon>Bacteria</taxon>
        <taxon>Bacillati</taxon>
        <taxon>Bacillota</taxon>
        <taxon>Bacilli</taxon>
        <taxon>Bacillales</taxon>
        <taxon>Paenibacillaceae</taxon>
        <taxon>Paenibacillus</taxon>
        <taxon>Paenibacillus sonchi group</taxon>
    </lineage>
</organism>
<dbReference type="SUPFAM" id="SSF46689">
    <property type="entry name" value="Homeodomain-like"/>
    <property type="match status" value="1"/>
</dbReference>
<dbReference type="EMBL" id="CP068595">
    <property type="protein sequence ID" value="QQZ59048.1"/>
    <property type="molecule type" value="Genomic_DNA"/>
</dbReference>
<dbReference type="PRINTS" id="PR00032">
    <property type="entry name" value="HTHARAC"/>
</dbReference>
<keyword evidence="1" id="KW-0805">Transcription regulation</keyword>
<gene>
    <name evidence="7" type="ORF">JI735_20250</name>
</gene>
<evidence type="ECO:0000256" key="3">
    <source>
        <dbReference type="ARBA" id="ARBA00023163"/>
    </source>
</evidence>
<keyword evidence="2" id="KW-0238">DNA-binding</keyword>
<dbReference type="InterPro" id="IPR018062">
    <property type="entry name" value="HTH_AraC-typ_CS"/>
</dbReference>
<keyword evidence="3" id="KW-0804">Transcription</keyword>
<feature type="domain" description="Response regulatory" evidence="6">
    <location>
        <begin position="3"/>
        <end position="120"/>
    </location>
</feature>
<dbReference type="Pfam" id="PF00072">
    <property type="entry name" value="Response_reg"/>
    <property type="match status" value="1"/>
</dbReference>
<dbReference type="PROSITE" id="PS01124">
    <property type="entry name" value="HTH_ARAC_FAMILY_2"/>
    <property type="match status" value="1"/>
</dbReference>
<dbReference type="Gene3D" id="1.10.10.60">
    <property type="entry name" value="Homeodomain-like"/>
    <property type="match status" value="2"/>
</dbReference>
<dbReference type="AlphaFoldDB" id="A0A974P934"/>
<dbReference type="SMART" id="SM00448">
    <property type="entry name" value="REC"/>
    <property type="match status" value="1"/>
</dbReference>
<dbReference type="PANTHER" id="PTHR43280:SF2">
    <property type="entry name" value="HTH-TYPE TRANSCRIPTIONAL REGULATOR EXSA"/>
    <property type="match status" value="1"/>
</dbReference>
<evidence type="ECO:0000256" key="4">
    <source>
        <dbReference type="PROSITE-ProRule" id="PRU00169"/>
    </source>
</evidence>
<dbReference type="Pfam" id="PF12833">
    <property type="entry name" value="HTH_18"/>
    <property type="match status" value="1"/>
</dbReference>
<evidence type="ECO:0000313" key="8">
    <source>
        <dbReference type="Proteomes" id="UP000595841"/>
    </source>
</evidence>
<accession>A0A974P934</accession>
<evidence type="ECO:0000256" key="2">
    <source>
        <dbReference type="ARBA" id="ARBA00023125"/>
    </source>
</evidence>
<dbReference type="PANTHER" id="PTHR43280">
    <property type="entry name" value="ARAC-FAMILY TRANSCRIPTIONAL REGULATOR"/>
    <property type="match status" value="1"/>
</dbReference>
<dbReference type="CDD" id="cd17536">
    <property type="entry name" value="REC_YesN-like"/>
    <property type="match status" value="1"/>
</dbReference>
<keyword evidence="8" id="KW-1185">Reference proteome</keyword>
<dbReference type="Proteomes" id="UP000595841">
    <property type="component" value="Chromosome"/>
</dbReference>
<protein>
    <submittedName>
        <fullName evidence="7">Response regulator</fullName>
    </submittedName>
</protein>
<dbReference type="KEGG" id="pson:JI735_20250"/>
<dbReference type="SMART" id="SM00342">
    <property type="entry name" value="HTH_ARAC"/>
    <property type="match status" value="1"/>
</dbReference>
<feature type="modified residue" description="4-aspartylphosphate" evidence="4">
    <location>
        <position position="55"/>
    </location>
</feature>
<evidence type="ECO:0000259" key="5">
    <source>
        <dbReference type="PROSITE" id="PS01124"/>
    </source>
</evidence>
<dbReference type="RefSeq" id="WP_202676360.1">
    <property type="nucleotide sequence ID" value="NZ_CP068595.1"/>
</dbReference>
<dbReference type="InterPro" id="IPR011006">
    <property type="entry name" value="CheY-like_superfamily"/>
</dbReference>
<dbReference type="GO" id="GO:0043565">
    <property type="term" value="F:sequence-specific DNA binding"/>
    <property type="evidence" value="ECO:0007669"/>
    <property type="project" value="InterPro"/>
</dbReference>
<dbReference type="GO" id="GO:0000160">
    <property type="term" value="P:phosphorelay signal transduction system"/>
    <property type="evidence" value="ECO:0007669"/>
    <property type="project" value="InterPro"/>
</dbReference>
<dbReference type="Gene3D" id="3.40.50.2300">
    <property type="match status" value="1"/>
</dbReference>
<dbReference type="InterPro" id="IPR001789">
    <property type="entry name" value="Sig_transdc_resp-reg_receiver"/>
</dbReference>
<dbReference type="InterPro" id="IPR018060">
    <property type="entry name" value="HTH_AraC"/>
</dbReference>
<dbReference type="PROSITE" id="PS50110">
    <property type="entry name" value="RESPONSE_REGULATORY"/>
    <property type="match status" value="1"/>
</dbReference>
<evidence type="ECO:0000256" key="1">
    <source>
        <dbReference type="ARBA" id="ARBA00023015"/>
    </source>
</evidence>
<name>A0A974P934_9BACL</name>
<keyword evidence="4" id="KW-0597">Phosphoprotein</keyword>
<dbReference type="InterPro" id="IPR009057">
    <property type="entry name" value="Homeodomain-like_sf"/>
</dbReference>